<evidence type="ECO:0000313" key="2">
    <source>
        <dbReference type="Proteomes" id="UP000218334"/>
    </source>
</evidence>
<dbReference type="Proteomes" id="UP000218334">
    <property type="component" value="Unassembled WGS sequence"/>
</dbReference>
<evidence type="ECO:0000313" key="1">
    <source>
        <dbReference type="EMBL" id="PBK65321.1"/>
    </source>
</evidence>
<feature type="non-terminal residue" evidence="1">
    <location>
        <position position="1"/>
    </location>
</feature>
<dbReference type="EMBL" id="KZ293446">
    <property type="protein sequence ID" value="PBK65321.1"/>
    <property type="molecule type" value="Genomic_DNA"/>
</dbReference>
<protein>
    <recommendedName>
        <fullName evidence="3">Heterokaryon incompatibility domain-containing protein</fullName>
    </recommendedName>
</protein>
<organism evidence="1 2">
    <name type="scientific">Armillaria solidipes</name>
    <dbReference type="NCBI Taxonomy" id="1076256"/>
    <lineage>
        <taxon>Eukaryota</taxon>
        <taxon>Fungi</taxon>
        <taxon>Dikarya</taxon>
        <taxon>Basidiomycota</taxon>
        <taxon>Agaricomycotina</taxon>
        <taxon>Agaricomycetes</taxon>
        <taxon>Agaricomycetidae</taxon>
        <taxon>Agaricales</taxon>
        <taxon>Marasmiineae</taxon>
        <taxon>Physalacriaceae</taxon>
        <taxon>Armillaria</taxon>
    </lineage>
</organism>
<accession>A0A2H3B381</accession>
<reference evidence="2" key="1">
    <citation type="journal article" date="2017" name="Nat. Ecol. Evol.">
        <title>Genome expansion and lineage-specific genetic innovations in the forest pathogenic fungi Armillaria.</title>
        <authorList>
            <person name="Sipos G."/>
            <person name="Prasanna A.N."/>
            <person name="Walter M.C."/>
            <person name="O'Connor E."/>
            <person name="Balint B."/>
            <person name="Krizsan K."/>
            <person name="Kiss B."/>
            <person name="Hess J."/>
            <person name="Varga T."/>
            <person name="Slot J."/>
            <person name="Riley R."/>
            <person name="Boka B."/>
            <person name="Rigling D."/>
            <person name="Barry K."/>
            <person name="Lee J."/>
            <person name="Mihaltcheva S."/>
            <person name="LaButti K."/>
            <person name="Lipzen A."/>
            <person name="Waldron R."/>
            <person name="Moloney N.M."/>
            <person name="Sperisen C."/>
            <person name="Kredics L."/>
            <person name="Vagvoelgyi C."/>
            <person name="Patrignani A."/>
            <person name="Fitzpatrick D."/>
            <person name="Nagy I."/>
            <person name="Doyle S."/>
            <person name="Anderson J.B."/>
            <person name="Grigoriev I.V."/>
            <person name="Gueldener U."/>
            <person name="Muensterkoetter M."/>
            <person name="Nagy L.G."/>
        </authorList>
    </citation>
    <scope>NUCLEOTIDE SEQUENCE [LARGE SCALE GENOMIC DNA]</scope>
    <source>
        <strain evidence="2">28-4</strain>
    </source>
</reference>
<keyword evidence="2" id="KW-1185">Reference proteome</keyword>
<sequence>MAQCPEPVQKPTTMFPTFETRIYADEREWWKRYGRLSHYRSDWLTQDPLKDKTFRKVTLSAFTETGHAESSILVPYQRSYTSRNPVITSFFANTRCIDLDVTKLLAMLNFTLGTSYTLDNASLSSLLRDCITKYYDFGACYSHLRSVWFNDFTGVENELRTREALDRDMRKDVLVGQRIVNRRVPPRRVWDLYSNRVVPWWVVRRYPLGISHAWMEEQDRVDVLTPINGREWPVPIPKDANLDLIRIEMLNLGAEYAWLDVLCLRQVGGQGEHLRPEEWKVDVPTIGNVYLWTDHVVTYFNGLGRPWILKADDFQSDQYWFRRAWTLQEFSRRSISEKPLIIGGDTGDNGIMEEDVLMRFWADMLALFEVWGQPSTDVMGDLRMLSAMQKRVSTNPVDKIAALTYLLYPSNVPAYYEVQSEEDAWTALVGVLHPLHRAQLFFQCPQPGNGHKCWRPSWRQSMTEVLPLFSRSWGNSVYWAEETDADWCDSQGACIEAGYVRGLAEGSPEEKYRQGELFIEDNAGGKHTFKIVADHQYPIPDGLYTLLGSNLQLSRFQGQYWVVGKMLPEQVFKKVSVFQIFDVEEMQRLNDVGIAKIVRFFLA</sequence>
<name>A0A2H3B381_9AGAR</name>
<proteinExistence type="predicted"/>
<dbReference type="AlphaFoldDB" id="A0A2H3B381"/>
<gene>
    <name evidence="1" type="ORF">ARMSODRAFT_940536</name>
</gene>
<evidence type="ECO:0008006" key="3">
    <source>
        <dbReference type="Google" id="ProtNLM"/>
    </source>
</evidence>